<name>A0ABQ9ZK51_9CRUS</name>
<reference evidence="1 2" key="1">
    <citation type="journal article" date="2023" name="Nucleic Acids Res.">
        <title>The hologenome of Daphnia magna reveals possible DNA methylation and microbiome-mediated evolution of the host genome.</title>
        <authorList>
            <person name="Chaturvedi A."/>
            <person name="Li X."/>
            <person name="Dhandapani V."/>
            <person name="Marshall H."/>
            <person name="Kissane S."/>
            <person name="Cuenca-Cambronero M."/>
            <person name="Asole G."/>
            <person name="Calvet F."/>
            <person name="Ruiz-Romero M."/>
            <person name="Marangio P."/>
            <person name="Guigo R."/>
            <person name="Rago D."/>
            <person name="Mirbahai L."/>
            <person name="Eastwood N."/>
            <person name="Colbourne J.K."/>
            <person name="Zhou J."/>
            <person name="Mallon E."/>
            <person name="Orsini L."/>
        </authorList>
    </citation>
    <scope>NUCLEOTIDE SEQUENCE [LARGE SCALE GENOMIC DNA]</scope>
    <source>
        <strain evidence="1">LRV0_1</strain>
    </source>
</reference>
<sequence length="147" mass="16267">MVAALFGTQPQWRMMLLLPNATHEAVARVDTTSFRKSTSVATEVRVGHQENAHPPFMLGLLQLSPKETPSTTSISSTFLCFSQKNQEYSRSDFTNLDEQAPIPCACDQEPESDHPKMGPATLVEAETCLPTTMNMYYLAEAKGVQNE</sequence>
<accession>A0ABQ9ZK51</accession>
<keyword evidence="2" id="KW-1185">Reference proteome</keyword>
<dbReference type="Proteomes" id="UP001234178">
    <property type="component" value="Unassembled WGS sequence"/>
</dbReference>
<evidence type="ECO:0000313" key="1">
    <source>
        <dbReference type="EMBL" id="KAK4013312.1"/>
    </source>
</evidence>
<organism evidence="1 2">
    <name type="scientific">Daphnia magna</name>
    <dbReference type="NCBI Taxonomy" id="35525"/>
    <lineage>
        <taxon>Eukaryota</taxon>
        <taxon>Metazoa</taxon>
        <taxon>Ecdysozoa</taxon>
        <taxon>Arthropoda</taxon>
        <taxon>Crustacea</taxon>
        <taxon>Branchiopoda</taxon>
        <taxon>Diplostraca</taxon>
        <taxon>Cladocera</taxon>
        <taxon>Anomopoda</taxon>
        <taxon>Daphniidae</taxon>
        <taxon>Daphnia</taxon>
    </lineage>
</organism>
<comment type="caution">
    <text evidence="1">The sequence shown here is derived from an EMBL/GenBank/DDBJ whole genome shotgun (WGS) entry which is preliminary data.</text>
</comment>
<gene>
    <name evidence="1" type="ORF">OUZ56_025546</name>
</gene>
<dbReference type="EMBL" id="JAOYFB010000004">
    <property type="protein sequence ID" value="KAK4013312.1"/>
    <property type="molecule type" value="Genomic_DNA"/>
</dbReference>
<protein>
    <submittedName>
        <fullName evidence="1">Uncharacterized protein</fullName>
    </submittedName>
</protein>
<evidence type="ECO:0000313" key="2">
    <source>
        <dbReference type="Proteomes" id="UP001234178"/>
    </source>
</evidence>
<proteinExistence type="predicted"/>